<evidence type="ECO:0000259" key="7">
    <source>
        <dbReference type="PROSITE" id="PS51293"/>
    </source>
</evidence>
<dbReference type="SUPFAM" id="SSF46689">
    <property type="entry name" value="Homeodomain-like"/>
    <property type="match status" value="2"/>
</dbReference>
<evidence type="ECO:0000256" key="4">
    <source>
        <dbReference type="ARBA" id="ARBA00023242"/>
    </source>
</evidence>
<dbReference type="GO" id="GO:0042795">
    <property type="term" value="P:snRNA transcription by RNA polymerase II"/>
    <property type="evidence" value="ECO:0007669"/>
    <property type="project" value="TreeGrafter"/>
</dbReference>
<dbReference type="PANTHER" id="PTHR46621:SF1">
    <property type="entry name" value="SNRNA-ACTIVATING PROTEIN COMPLEX SUBUNIT 4"/>
    <property type="match status" value="1"/>
</dbReference>
<feature type="domain" description="HTH myb-type" evidence="8">
    <location>
        <begin position="340"/>
        <end position="391"/>
    </location>
</feature>
<dbReference type="CDD" id="cd00167">
    <property type="entry name" value="SANT"/>
    <property type="match status" value="3"/>
</dbReference>
<evidence type="ECO:0000256" key="5">
    <source>
        <dbReference type="SAM" id="MobiDB-lite"/>
    </source>
</evidence>
<comment type="caution">
    <text evidence="9">The sequence shown here is derived from an EMBL/GenBank/DDBJ whole genome shotgun (WGS) entry which is preliminary data.</text>
</comment>
<feature type="compositionally biased region" description="Polar residues" evidence="5">
    <location>
        <begin position="59"/>
        <end position="70"/>
    </location>
</feature>
<evidence type="ECO:0000256" key="3">
    <source>
        <dbReference type="ARBA" id="ARBA00023163"/>
    </source>
</evidence>
<dbReference type="Gene3D" id="1.10.10.60">
    <property type="entry name" value="Homeodomain-like"/>
    <property type="match status" value="3"/>
</dbReference>
<dbReference type="GO" id="GO:0019185">
    <property type="term" value="C:snRNA-activating protein complex"/>
    <property type="evidence" value="ECO:0007669"/>
    <property type="project" value="TreeGrafter"/>
</dbReference>
<evidence type="ECO:0000256" key="2">
    <source>
        <dbReference type="ARBA" id="ARBA00023125"/>
    </source>
</evidence>
<feature type="domain" description="SANT" evidence="7">
    <location>
        <begin position="288"/>
        <end position="331"/>
    </location>
</feature>
<dbReference type="SMART" id="SM00717">
    <property type="entry name" value="SANT"/>
    <property type="match status" value="3"/>
</dbReference>
<dbReference type="AlphaFoldDB" id="A0A2R5G1T5"/>
<dbReference type="PROSITE" id="PS50090">
    <property type="entry name" value="MYB_LIKE"/>
    <property type="match status" value="3"/>
</dbReference>
<evidence type="ECO:0000259" key="8">
    <source>
        <dbReference type="PROSITE" id="PS51294"/>
    </source>
</evidence>
<dbReference type="GO" id="GO:0000978">
    <property type="term" value="F:RNA polymerase II cis-regulatory region sequence-specific DNA binding"/>
    <property type="evidence" value="ECO:0007669"/>
    <property type="project" value="TreeGrafter"/>
</dbReference>
<keyword evidence="4" id="KW-0539">Nucleus</keyword>
<evidence type="ECO:0000313" key="10">
    <source>
        <dbReference type="Proteomes" id="UP000241890"/>
    </source>
</evidence>
<dbReference type="GO" id="GO:0042796">
    <property type="term" value="P:snRNA transcription by RNA polymerase III"/>
    <property type="evidence" value="ECO:0007669"/>
    <property type="project" value="TreeGrafter"/>
</dbReference>
<feature type="domain" description="HTH myb-type" evidence="8">
    <location>
        <begin position="233"/>
        <end position="284"/>
    </location>
</feature>
<feature type="domain" description="Myb-like" evidence="6">
    <location>
        <begin position="343"/>
        <end position="387"/>
    </location>
</feature>
<keyword evidence="1" id="KW-0805">Transcription regulation</keyword>
<feature type="region of interest" description="Disordered" evidence="5">
    <location>
        <begin position="40"/>
        <end position="71"/>
    </location>
</feature>
<accession>A0A2R5G1T5</accession>
<evidence type="ECO:0000313" key="9">
    <source>
        <dbReference type="EMBL" id="GBG24495.1"/>
    </source>
</evidence>
<name>A0A2R5G1T5_9STRA</name>
<organism evidence="9 10">
    <name type="scientific">Hondaea fermentalgiana</name>
    <dbReference type="NCBI Taxonomy" id="2315210"/>
    <lineage>
        <taxon>Eukaryota</taxon>
        <taxon>Sar</taxon>
        <taxon>Stramenopiles</taxon>
        <taxon>Bigyra</taxon>
        <taxon>Labyrinthulomycetes</taxon>
        <taxon>Thraustochytrida</taxon>
        <taxon>Thraustochytriidae</taxon>
        <taxon>Hondaea</taxon>
    </lineage>
</organism>
<keyword evidence="3" id="KW-0804">Transcription</keyword>
<gene>
    <name evidence="9" type="ORF">FCC1311_007132</name>
</gene>
<feature type="domain" description="Myb-like" evidence="6">
    <location>
        <begin position="238"/>
        <end position="284"/>
    </location>
</feature>
<dbReference type="InterPro" id="IPR009057">
    <property type="entry name" value="Homeodomain-like_sf"/>
</dbReference>
<feature type="domain" description="Myb-like" evidence="6">
    <location>
        <begin position="285"/>
        <end position="335"/>
    </location>
</feature>
<dbReference type="PANTHER" id="PTHR46621">
    <property type="entry name" value="SNRNA-ACTIVATING PROTEIN COMPLEX SUBUNIT 4"/>
    <property type="match status" value="1"/>
</dbReference>
<dbReference type="Proteomes" id="UP000241890">
    <property type="component" value="Unassembled WGS sequence"/>
</dbReference>
<dbReference type="InterPro" id="IPR017884">
    <property type="entry name" value="SANT_dom"/>
</dbReference>
<feature type="domain" description="HTH myb-type" evidence="8">
    <location>
        <begin position="285"/>
        <end position="339"/>
    </location>
</feature>
<dbReference type="EMBL" id="BEYU01000006">
    <property type="protein sequence ID" value="GBG24495.1"/>
    <property type="molecule type" value="Genomic_DNA"/>
</dbReference>
<feature type="compositionally biased region" description="Polar residues" evidence="5">
    <location>
        <begin position="1"/>
        <end position="13"/>
    </location>
</feature>
<dbReference type="InterPro" id="IPR051575">
    <property type="entry name" value="Myb-like_DNA-bd"/>
</dbReference>
<sequence length="405" mass="45269">MLSSSGVQNQPWQDTMRWDASTNLPESLAAPFAATMTAASESHKTSYSGAPAPRFGQRSYPSSCSDTTDAGAQLTAEDEDELAGFLDTCFHEDKQAWDGAKPESFSMPFQTFDHPLAFGATLVPNNISNQQIYPSSSVDAFHGHYPSSAAAAAAYLSTTQSKHHQNEHLLQPWQQQQKQEQERAEQVNMNKRSFHALSGTQPMAKRSRADVNPIKGDFIERASSGSSGKSEAAQIVYRKLWSEHDDELLFSLVRKHGKGNWKKLAEFIPGKTATQCSQRWRKALDPDIIKGKWSSEEDKKLRDAVAAYGPKWRKIASVIPGRTGKQCRDRYTSRLRPEIRKIGNWTAEEDSIILKAHNELGNRWAAIQKLVPDRAWYSIKWRIETLRRNASKEDDTGSSTQGGSP</sequence>
<dbReference type="PROSITE" id="PS51294">
    <property type="entry name" value="HTH_MYB"/>
    <property type="match status" value="3"/>
</dbReference>
<reference evidence="9 10" key="1">
    <citation type="submission" date="2017-12" db="EMBL/GenBank/DDBJ databases">
        <title>Sequencing, de novo assembly and annotation of complete genome of a new Thraustochytrid species, strain FCC1311.</title>
        <authorList>
            <person name="Sedici K."/>
            <person name="Godart F."/>
            <person name="Aiese Cigliano R."/>
            <person name="Sanseverino W."/>
            <person name="Barakat M."/>
            <person name="Ortet P."/>
            <person name="Marechal E."/>
            <person name="Cagnac O."/>
            <person name="Amato A."/>
        </authorList>
    </citation>
    <scope>NUCLEOTIDE SEQUENCE [LARGE SCALE GENOMIC DNA]</scope>
</reference>
<dbReference type="OrthoDB" id="2143914at2759"/>
<dbReference type="GO" id="GO:0001006">
    <property type="term" value="F:RNA polymerase III type 3 promoter sequence-specific DNA binding"/>
    <property type="evidence" value="ECO:0007669"/>
    <property type="project" value="TreeGrafter"/>
</dbReference>
<proteinExistence type="predicted"/>
<dbReference type="InterPro" id="IPR001005">
    <property type="entry name" value="SANT/Myb"/>
</dbReference>
<dbReference type="InParanoid" id="A0A2R5G1T5"/>
<evidence type="ECO:0000256" key="1">
    <source>
        <dbReference type="ARBA" id="ARBA00023015"/>
    </source>
</evidence>
<evidence type="ECO:0000259" key="6">
    <source>
        <dbReference type="PROSITE" id="PS50090"/>
    </source>
</evidence>
<dbReference type="Pfam" id="PF00249">
    <property type="entry name" value="Myb_DNA-binding"/>
    <property type="match status" value="3"/>
</dbReference>
<feature type="region of interest" description="Disordered" evidence="5">
    <location>
        <begin position="1"/>
        <end position="21"/>
    </location>
</feature>
<protein>
    <submittedName>
        <fullName evidence="9">Transcription factor MYB3R-2</fullName>
    </submittedName>
</protein>
<keyword evidence="2" id="KW-0238">DNA-binding</keyword>
<dbReference type="PROSITE" id="PS51293">
    <property type="entry name" value="SANT"/>
    <property type="match status" value="1"/>
</dbReference>
<dbReference type="InterPro" id="IPR017930">
    <property type="entry name" value="Myb_dom"/>
</dbReference>
<keyword evidence="10" id="KW-1185">Reference proteome</keyword>